<evidence type="ECO:0000313" key="3">
    <source>
        <dbReference type="Proteomes" id="UP000603200"/>
    </source>
</evidence>
<dbReference type="Proteomes" id="UP000603200">
    <property type="component" value="Unassembled WGS sequence"/>
</dbReference>
<keyword evidence="3" id="KW-1185">Reference proteome</keyword>
<reference evidence="2 3" key="1">
    <citation type="submission" date="2021-01" db="EMBL/GenBank/DDBJ databases">
        <title>Whole genome shotgun sequence of Actinoplanes humidus NBRC 14915.</title>
        <authorList>
            <person name="Komaki H."/>
            <person name="Tamura T."/>
        </authorList>
    </citation>
    <scope>NUCLEOTIDE SEQUENCE [LARGE SCALE GENOMIC DNA]</scope>
    <source>
        <strain evidence="2 3">NBRC 14915</strain>
    </source>
</reference>
<evidence type="ECO:0000259" key="1">
    <source>
        <dbReference type="Pfam" id="PF21321"/>
    </source>
</evidence>
<dbReference type="Pfam" id="PF21321">
    <property type="entry name" value="HTH_66"/>
    <property type="match status" value="1"/>
</dbReference>
<protein>
    <recommendedName>
        <fullName evidence="1">Putative antitoxin VapB45-like DNA-binding HTH domain-containing protein</fullName>
    </recommendedName>
</protein>
<comment type="caution">
    <text evidence="2">The sequence shown here is derived from an EMBL/GenBank/DDBJ whole genome shotgun (WGS) entry which is preliminary data.</text>
</comment>
<sequence>MLDQAAATTGEGMVDRFTVPLLTPFEAATHLQIPERTMRRWLVPDPGHPALVHSVRPEKRGWPSVPFIALVEAYVLRALRDLGLNPRAIAAAAAEVRAEFGTEYGLATRRIATDGIDVFIHYLDSDELHRATDRQIPIRSVVEDYLKYVTWDDDGFAQRLILRRYDPAVAQVVIDPRFAWGAPIIEPAKVPVDAVLGMWRAGESYEVVADEYGLSVDQVEALVRVAA</sequence>
<gene>
    <name evidence="2" type="ORF">Ahu01nite_033090</name>
</gene>
<accession>A0ABQ3ZNP5</accession>
<dbReference type="InterPro" id="IPR007367">
    <property type="entry name" value="DUF433"/>
</dbReference>
<dbReference type="Pfam" id="PF04255">
    <property type="entry name" value="DUF433"/>
    <property type="match status" value="1"/>
</dbReference>
<dbReference type="InterPro" id="IPR048708">
    <property type="entry name" value="VapB45-like_HTH"/>
</dbReference>
<dbReference type="SUPFAM" id="SSF46689">
    <property type="entry name" value="Homeodomain-like"/>
    <property type="match status" value="1"/>
</dbReference>
<dbReference type="InterPro" id="IPR009057">
    <property type="entry name" value="Homeodomain-like_sf"/>
</dbReference>
<dbReference type="EMBL" id="BOMN01000040">
    <property type="protein sequence ID" value="GIE20207.1"/>
    <property type="molecule type" value="Genomic_DNA"/>
</dbReference>
<name>A0ABQ3ZNP5_9ACTN</name>
<proteinExistence type="predicted"/>
<feature type="domain" description="Putative antitoxin VapB45-like DNA-binding HTH" evidence="1">
    <location>
        <begin position="20"/>
        <end position="83"/>
    </location>
</feature>
<organism evidence="2 3">
    <name type="scientific">Winogradskya humida</name>
    <dbReference type="NCBI Taxonomy" id="113566"/>
    <lineage>
        <taxon>Bacteria</taxon>
        <taxon>Bacillati</taxon>
        <taxon>Actinomycetota</taxon>
        <taxon>Actinomycetes</taxon>
        <taxon>Micromonosporales</taxon>
        <taxon>Micromonosporaceae</taxon>
        <taxon>Winogradskya</taxon>
    </lineage>
</organism>
<dbReference type="Gene3D" id="1.10.10.10">
    <property type="entry name" value="Winged helix-like DNA-binding domain superfamily/Winged helix DNA-binding domain"/>
    <property type="match status" value="1"/>
</dbReference>
<evidence type="ECO:0000313" key="2">
    <source>
        <dbReference type="EMBL" id="GIE20207.1"/>
    </source>
</evidence>
<dbReference type="InterPro" id="IPR036388">
    <property type="entry name" value="WH-like_DNA-bd_sf"/>
</dbReference>